<accession>F5RIF2</accession>
<dbReference type="Proteomes" id="UP000004067">
    <property type="component" value="Unassembled WGS sequence"/>
</dbReference>
<proteinExistence type="predicted"/>
<protein>
    <submittedName>
        <fullName evidence="1">Uncharacterized protein</fullName>
    </submittedName>
</protein>
<evidence type="ECO:0000313" key="1">
    <source>
        <dbReference type="EMBL" id="EGK62755.1"/>
    </source>
</evidence>
<reference evidence="1 2" key="1">
    <citation type="submission" date="2011-04" db="EMBL/GenBank/DDBJ databases">
        <authorList>
            <person name="Muzny D."/>
            <person name="Qin X."/>
            <person name="Deng J."/>
            <person name="Jiang H."/>
            <person name="Liu Y."/>
            <person name="Qu J."/>
            <person name="Song X.-Z."/>
            <person name="Zhang L."/>
            <person name="Thornton R."/>
            <person name="Coyle M."/>
            <person name="Francisco L."/>
            <person name="Jackson L."/>
            <person name="Javaid M."/>
            <person name="Korchina V."/>
            <person name="Kovar C."/>
            <person name="Mata R."/>
            <person name="Mathew T."/>
            <person name="Ngo R."/>
            <person name="Nguyen L."/>
            <person name="Nguyen N."/>
            <person name="Okwuonu G."/>
            <person name="Ongeri F."/>
            <person name="Pham C."/>
            <person name="Simmons D."/>
            <person name="Wilczek-Boney K."/>
            <person name="Hale W."/>
            <person name="Jakkamsetti A."/>
            <person name="Pham P."/>
            <person name="Ruth R."/>
            <person name="San Lucas F."/>
            <person name="Warren J."/>
            <person name="Zhang J."/>
            <person name="Zhao Z."/>
            <person name="Zhou C."/>
            <person name="Zhu D."/>
            <person name="Lee S."/>
            <person name="Bess C."/>
            <person name="Blankenburg K."/>
            <person name="Forbes L."/>
            <person name="Fu Q."/>
            <person name="Gubbala S."/>
            <person name="Hirani K."/>
            <person name="Jayaseelan J.C."/>
            <person name="Lara F."/>
            <person name="Munidasa M."/>
            <person name="Palculict T."/>
            <person name="Patil S."/>
            <person name="Pu L.-L."/>
            <person name="Saada N."/>
            <person name="Tang L."/>
            <person name="Weissenberger G."/>
            <person name="Zhu Y."/>
            <person name="Hemphill L."/>
            <person name="Shang Y."/>
            <person name="Youmans B."/>
            <person name="Ayvaz T."/>
            <person name="Ross M."/>
            <person name="Santibanez J."/>
            <person name="Aqrawi P."/>
            <person name="Gross S."/>
            <person name="Joshi V."/>
            <person name="Fowler G."/>
            <person name="Nazareth L."/>
            <person name="Reid J."/>
            <person name="Worley K."/>
            <person name="Petrosino J."/>
            <person name="Highlander S."/>
            <person name="Gibbs R."/>
        </authorList>
    </citation>
    <scope>NUCLEOTIDE SEQUENCE [LARGE SCALE GENOMIC DNA]</scope>
    <source>
        <strain evidence="1 2">DSM 2778</strain>
    </source>
</reference>
<dbReference type="HOGENOM" id="CLU_3214064_0_0_9"/>
<gene>
    <name evidence="1" type="ORF">HMPREF9081_0037</name>
</gene>
<name>F5RIF2_9FIRM</name>
<sequence length="44" mass="5292">MACCRAFQSVRLFLCVKMSALQGREGKKFIFYIYDFNYIIMEKE</sequence>
<keyword evidence="2" id="KW-1185">Reference proteome</keyword>
<comment type="caution">
    <text evidence="1">The sequence shown here is derived from an EMBL/GenBank/DDBJ whole genome shotgun (WGS) entry which is preliminary data.</text>
</comment>
<dbReference type="AlphaFoldDB" id="F5RIF2"/>
<organism evidence="1 2">
    <name type="scientific">Centipeda periodontii DSM 2778</name>
    <dbReference type="NCBI Taxonomy" id="888060"/>
    <lineage>
        <taxon>Bacteria</taxon>
        <taxon>Bacillati</taxon>
        <taxon>Bacillota</taxon>
        <taxon>Negativicutes</taxon>
        <taxon>Selenomonadales</taxon>
        <taxon>Selenomonadaceae</taxon>
        <taxon>Centipeda</taxon>
    </lineage>
</organism>
<dbReference type="EMBL" id="AFHQ01000001">
    <property type="protein sequence ID" value="EGK62755.1"/>
    <property type="molecule type" value="Genomic_DNA"/>
</dbReference>
<dbReference type="STRING" id="888060.HMPREF9081_0037"/>
<evidence type="ECO:0000313" key="2">
    <source>
        <dbReference type="Proteomes" id="UP000004067"/>
    </source>
</evidence>